<evidence type="ECO:0000259" key="2">
    <source>
        <dbReference type="Pfam" id="PF08241"/>
    </source>
</evidence>
<dbReference type="RefSeq" id="WP_056749890.1">
    <property type="nucleotide sequence ID" value="NZ_JAVDRL010000005.1"/>
</dbReference>
<accession>A0ABU1MYE6</accession>
<feature type="compositionally biased region" description="Basic and acidic residues" evidence="1">
    <location>
        <begin position="1"/>
        <end position="16"/>
    </location>
</feature>
<evidence type="ECO:0000256" key="1">
    <source>
        <dbReference type="SAM" id="MobiDB-lite"/>
    </source>
</evidence>
<name>A0ABU1MYE6_9CAUL</name>
<feature type="region of interest" description="Disordered" evidence="1">
    <location>
        <begin position="1"/>
        <end position="21"/>
    </location>
</feature>
<comment type="caution">
    <text evidence="3">The sequence shown here is derived from an EMBL/GenBank/DDBJ whole genome shotgun (WGS) entry which is preliminary data.</text>
</comment>
<evidence type="ECO:0000313" key="4">
    <source>
        <dbReference type="Proteomes" id="UP001262754"/>
    </source>
</evidence>
<dbReference type="CDD" id="cd02440">
    <property type="entry name" value="AdoMet_MTases"/>
    <property type="match status" value="1"/>
</dbReference>
<keyword evidence="4" id="KW-1185">Reference proteome</keyword>
<proteinExistence type="predicted"/>
<keyword evidence="3" id="KW-0830">Ubiquinone</keyword>
<dbReference type="EMBL" id="JAVDRL010000005">
    <property type="protein sequence ID" value="MDR6531207.1"/>
    <property type="molecule type" value="Genomic_DNA"/>
</dbReference>
<protein>
    <submittedName>
        <fullName evidence="3">Ubiquinone/menaquinone biosynthesis C-methylase UbiE</fullName>
    </submittedName>
</protein>
<organism evidence="3 4">
    <name type="scientific">Caulobacter rhizosphaerae</name>
    <dbReference type="NCBI Taxonomy" id="2010972"/>
    <lineage>
        <taxon>Bacteria</taxon>
        <taxon>Pseudomonadati</taxon>
        <taxon>Pseudomonadota</taxon>
        <taxon>Alphaproteobacteria</taxon>
        <taxon>Caulobacterales</taxon>
        <taxon>Caulobacteraceae</taxon>
        <taxon>Caulobacter</taxon>
    </lineage>
</organism>
<dbReference type="InterPro" id="IPR029063">
    <property type="entry name" value="SAM-dependent_MTases_sf"/>
</dbReference>
<gene>
    <name evidence="3" type="ORF">J2800_001949</name>
</gene>
<dbReference type="SUPFAM" id="SSF53335">
    <property type="entry name" value="S-adenosyl-L-methionine-dependent methyltransferases"/>
    <property type="match status" value="1"/>
</dbReference>
<evidence type="ECO:0000313" key="3">
    <source>
        <dbReference type="EMBL" id="MDR6531207.1"/>
    </source>
</evidence>
<dbReference type="InterPro" id="IPR013216">
    <property type="entry name" value="Methyltransf_11"/>
</dbReference>
<dbReference type="PANTHER" id="PTHR43591">
    <property type="entry name" value="METHYLTRANSFERASE"/>
    <property type="match status" value="1"/>
</dbReference>
<reference evidence="3 4" key="1">
    <citation type="submission" date="2023-07" db="EMBL/GenBank/DDBJ databases">
        <title>Sorghum-associated microbial communities from plants grown in Nebraska, USA.</title>
        <authorList>
            <person name="Schachtman D."/>
        </authorList>
    </citation>
    <scope>NUCLEOTIDE SEQUENCE [LARGE SCALE GENOMIC DNA]</scope>
    <source>
        <strain evidence="3 4">DS2154</strain>
    </source>
</reference>
<dbReference type="Pfam" id="PF08241">
    <property type="entry name" value="Methyltransf_11"/>
    <property type="match status" value="1"/>
</dbReference>
<feature type="domain" description="Methyltransferase type 11" evidence="2">
    <location>
        <begin position="204"/>
        <end position="298"/>
    </location>
</feature>
<sequence length="363" mass="39043">MDERSAKSGEPREAVPKGRGAFALDGASQRARAAIKAAWWTAAGGVTRALAQPTRGEAKVRFEPQGPPVSAARLRRAYLAAFDKDAADVAAGLYPPAQDGLGDPAEAFRQALDVIADARAVDQRRRRGDGVEVREEPGTEAYPNYYRQNFHYQSGGWFTDASARRYEAQVEALFSGAAGAMRRRALSLLARHWRGQDQRGLKVVDLACGSGAFLADLATAFPRAAIAGLDLSRAYLAAARSRSGRGGVQANAERLPFADASLDAVTCVYLFHELPPRVRPVVAAEIARVLKPGGVLAFADSVQPIDEPDLSRLLEAFPAYFHEPYYSTYAQADLPALFGAAGLSVAGQDQAFLTKALLLEKPW</sequence>
<dbReference type="Proteomes" id="UP001262754">
    <property type="component" value="Unassembled WGS sequence"/>
</dbReference>
<dbReference type="Gene3D" id="3.40.50.150">
    <property type="entry name" value="Vaccinia Virus protein VP39"/>
    <property type="match status" value="1"/>
</dbReference>